<reference evidence="1 2" key="1">
    <citation type="submission" date="2020-08" db="EMBL/GenBank/DDBJ databases">
        <title>Genomic Encyclopedia of Type Strains, Phase III (KMG-III): the genomes of soil and plant-associated and newly described type strains.</title>
        <authorList>
            <person name="Whitman W."/>
        </authorList>
    </citation>
    <scope>NUCLEOTIDE SEQUENCE [LARGE SCALE GENOMIC DNA]</scope>
    <source>
        <strain evidence="1 2">CECT 3303</strain>
    </source>
</reference>
<dbReference type="Gene3D" id="3.40.50.1820">
    <property type="entry name" value="alpha/beta hydrolase"/>
    <property type="match status" value="1"/>
</dbReference>
<dbReference type="EMBL" id="JACHJJ010000031">
    <property type="protein sequence ID" value="MBB5967324.1"/>
    <property type="molecule type" value="Genomic_DNA"/>
</dbReference>
<gene>
    <name evidence="1" type="ORF">FHS22_006626</name>
</gene>
<dbReference type="SUPFAM" id="SSF53474">
    <property type="entry name" value="alpha/beta-Hydrolases"/>
    <property type="match status" value="1"/>
</dbReference>
<evidence type="ECO:0000313" key="1">
    <source>
        <dbReference type="EMBL" id="MBB5967324.1"/>
    </source>
</evidence>
<proteinExistence type="predicted"/>
<accession>A0A841DG07</accession>
<organism evidence="1 2">
    <name type="scientific">Planomonospora venezuelensis</name>
    <dbReference type="NCBI Taxonomy" id="1999"/>
    <lineage>
        <taxon>Bacteria</taxon>
        <taxon>Bacillati</taxon>
        <taxon>Actinomycetota</taxon>
        <taxon>Actinomycetes</taxon>
        <taxon>Streptosporangiales</taxon>
        <taxon>Streptosporangiaceae</taxon>
        <taxon>Planomonospora</taxon>
    </lineage>
</organism>
<dbReference type="RefSeq" id="WP_184948047.1">
    <property type="nucleotide sequence ID" value="NZ_BAAAWZ010000005.1"/>
</dbReference>
<comment type="caution">
    <text evidence="1">The sequence shown here is derived from an EMBL/GenBank/DDBJ whole genome shotgun (WGS) entry which is preliminary data.</text>
</comment>
<sequence>MPLGVALGVTDITVRRYAERDAPVTHWTEFPRGGNFLPAEQPELFAGDVRAFFRDRK</sequence>
<dbReference type="Proteomes" id="UP000562352">
    <property type="component" value="Unassembled WGS sequence"/>
</dbReference>
<dbReference type="InterPro" id="IPR029058">
    <property type="entry name" value="AB_hydrolase_fold"/>
</dbReference>
<evidence type="ECO:0000313" key="2">
    <source>
        <dbReference type="Proteomes" id="UP000562352"/>
    </source>
</evidence>
<keyword evidence="2" id="KW-1185">Reference proteome</keyword>
<name>A0A841DG07_PLAVE</name>
<protein>
    <submittedName>
        <fullName evidence="1">Pimeloyl-ACP methyl ester carboxylesterase</fullName>
    </submittedName>
</protein>
<dbReference type="AlphaFoldDB" id="A0A841DG07"/>